<evidence type="ECO:0000313" key="7">
    <source>
        <dbReference type="EMBL" id="KAK3769874.1"/>
    </source>
</evidence>
<evidence type="ECO:0000313" key="8">
    <source>
        <dbReference type="Proteomes" id="UP001283361"/>
    </source>
</evidence>
<accession>A0AAE1DGJ2</accession>
<comment type="caution">
    <text evidence="7">The sequence shown here is derived from an EMBL/GenBank/DDBJ whole genome shotgun (WGS) entry which is preliminary data.</text>
</comment>
<dbReference type="GO" id="GO:0032040">
    <property type="term" value="C:small-subunit processome"/>
    <property type="evidence" value="ECO:0007669"/>
    <property type="project" value="TreeGrafter"/>
</dbReference>
<evidence type="ECO:0000256" key="5">
    <source>
        <dbReference type="SAM" id="MobiDB-lite"/>
    </source>
</evidence>
<evidence type="ECO:0000256" key="2">
    <source>
        <dbReference type="ARBA" id="ARBA00022574"/>
    </source>
</evidence>
<dbReference type="InterPro" id="IPR007148">
    <property type="entry name" value="SSU_processome_Utp12"/>
</dbReference>
<dbReference type="SUPFAM" id="SSF50978">
    <property type="entry name" value="WD40 repeat-like"/>
    <property type="match status" value="2"/>
</dbReference>
<evidence type="ECO:0000256" key="3">
    <source>
        <dbReference type="ARBA" id="ARBA00022737"/>
    </source>
</evidence>
<dbReference type="GO" id="GO:0000462">
    <property type="term" value="P:maturation of SSU-rRNA from tricistronic rRNA transcript (SSU-rRNA, 5.8S rRNA, LSU-rRNA)"/>
    <property type="evidence" value="ECO:0007669"/>
    <property type="project" value="TreeGrafter"/>
</dbReference>
<dbReference type="InterPro" id="IPR036322">
    <property type="entry name" value="WD40_repeat_dom_sf"/>
</dbReference>
<dbReference type="InterPro" id="IPR027145">
    <property type="entry name" value="PWP2"/>
</dbReference>
<evidence type="ECO:0000259" key="6">
    <source>
        <dbReference type="Pfam" id="PF04003"/>
    </source>
</evidence>
<keyword evidence="3" id="KW-0677">Repeat</keyword>
<dbReference type="EMBL" id="JAWDGP010003877">
    <property type="protein sequence ID" value="KAK3769874.1"/>
    <property type="molecule type" value="Genomic_DNA"/>
</dbReference>
<name>A0AAE1DGJ2_9GAST</name>
<dbReference type="Pfam" id="PF00400">
    <property type="entry name" value="WD40"/>
    <property type="match status" value="4"/>
</dbReference>
<feature type="region of interest" description="Disordered" evidence="5">
    <location>
        <begin position="227"/>
        <end position="256"/>
    </location>
</feature>
<dbReference type="Proteomes" id="UP001283361">
    <property type="component" value="Unassembled WGS sequence"/>
</dbReference>
<comment type="similarity">
    <text evidence="1">Belongs to the WD repeat PWP2 family.</text>
</comment>
<dbReference type="GO" id="GO:0034388">
    <property type="term" value="C:Pwp2p-containing subcomplex of 90S preribosome"/>
    <property type="evidence" value="ECO:0007669"/>
    <property type="project" value="TreeGrafter"/>
</dbReference>
<dbReference type="GO" id="GO:0000028">
    <property type="term" value="P:ribosomal small subunit assembly"/>
    <property type="evidence" value="ECO:0007669"/>
    <property type="project" value="TreeGrafter"/>
</dbReference>
<dbReference type="InterPro" id="IPR001680">
    <property type="entry name" value="WD40_rpt"/>
</dbReference>
<keyword evidence="2 4" id="KW-0853">WD repeat</keyword>
<keyword evidence="8" id="KW-1185">Reference proteome</keyword>
<feature type="domain" description="Small-subunit processome Utp12" evidence="6">
    <location>
        <begin position="771"/>
        <end position="875"/>
    </location>
</feature>
<dbReference type="PANTHER" id="PTHR19858">
    <property type="entry name" value="WD40 REPEAT PROTEIN"/>
    <property type="match status" value="1"/>
</dbReference>
<feature type="repeat" description="WD" evidence="4">
    <location>
        <begin position="140"/>
        <end position="181"/>
    </location>
</feature>
<feature type="compositionally biased region" description="Acidic residues" evidence="5">
    <location>
        <begin position="889"/>
        <end position="909"/>
    </location>
</feature>
<dbReference type="FunFam" id="2.130.10.10:FF:000216">
    <property type="entry name" value="Periodic tryptophan protein 2 homolog"/>
    <property type="match status" value="1"/>
</dbReference>
<dbReference type="Pfam" id="PF04003">
    <property type="entry name" value="Utp12"/>
    <property type="match status" value="1"/>
</dbReference>
<feature type="repeat" description="WD" evidence="4">
    <location>
        <begin position="413"/>
        <end position="454"/>
    </location>
</feature>
<evidence type="ECO:0000256" key="1">
    <source>
        <dbReference type="ARBA" id="ARBA00010226"/>
    </source>
</evidence>
<gene>
    <name evidence="7" type="ORF">RRG08_036920</name>
</gene>
<reference evidence="7" key="1">
    <citation type="journal article" date="2023" name="G3 (Bethesda)">
        <title>A reference genome for the long-term kleptoplast-retaining sea slug Elysia crispata morphotype clarki.</title>
        <authorList>
            <person name="Eastman K.E."/>
            <person name="Pendleton A.L."/>
            <person name="Shaikh M.A."/>
            <person name="Suttiyut T."/>
            <person name="Ogas R."/>
            <person name="Tomko P."/>
            <person name="Gavelis G."/>
            <person name="Widhalm J.R."/>
            <person name="Wisecaver J.H."/>
        </authorList>
    </citation>
    <scope>NUCLEOTIDE SEQUENCE</scope>
    <source>
        <strain evidence="7">ECLA1</strain>
    </source>
</reference>
<dbReference type="PROSITE" id="PS50082">
    <property type="entry name" value="WD_REPEATS_2"/>
    <property type="match status" value="4"/>
</dbReference>
<feature type="repeat" description="WD" evidence="4">
    <location>
        <begin position="499"/>
        <end position="540"/>
    </location>
</feature>
<feature type="region of interest" description="Disordered" evidence="5">
    <location>
        <begin position="884"/>
        <end position="925"/>
    </location>
</feature>
<dbReference type="InterPro" id="IPR015943">
    <property type="entry name" value="WD40/YVTN_repeat-like_dom_sf"/>
</dbReference>
<dbReference type="AlphaFoldDB" id="A0AAE1DGJ2"/>
<organism evidence="7 8">
    <name type="scientific">Elysia crispata</name>
    <name type="common">lettuce slug</name>
    <dbReference type="NCBI Taxonomy" id="231223"/>
    <lineage>
        <taxon>Eukaryota</taxon>
        <taxon>Metazoa</taxon>
        <taxon>Spiralia</taxon>
        <taxon>Lophotrochozoa</taxon>
        <taxon>Mollusca</taxon>
        <taxon>Gastropoda</taxon>
        <taxon>Heterobranchia</taxon>
        <taxon>Euthyneura</taxon>
        <taxon>Panpulmonata</taxon>
        <taxon>Sacoglossa</taxon>
        <taxon>Placobranchoidea</taxon>
        <taxon>Plakobranchidae</taxon>
        <taxon>Elysia</taxon>
    </lineage>
</organism>
<proteinExistence type="inferred from homology"/>
<dbReference type="PANTHER" id="PTHR19858:SF0">
    <property type="entry name" value="PERIODIC TRYPTOPHAN PROTEIN 2 HOMOLOG"/>
    <property type="match status" value="1"/>
</dbReference>
<protein>
    <recommendedName>
        <fullName evidence="6">Small-subunit processome Utp12 domain-containing protein</fullName>
    </recommendedName>
</protein>
<evidence type="ECO:0000256" key="4">
    <source>
        <dbReference type="PROSITE-ProRule" id="PRU00221"/>
    </source>
</evidence>
<feature type="repeat" description="WD" evidence="4">
    <location>
        <begin position="371"/>
        <end position="403"/>
    </location>
</feature>
<dbReference type="CDD" id="cd00200">
    <property type="entry name" value="WD40"/>
    <property type="match status" value="1"/>
</dbReference>
<dbReference type="SMART" id="SM00320">
    <property type="entry name" value="WD40"/>
    <property type="match status" value="11"/>
</dbReference>
<dbReference type="PROSITE" id="PS50294">
    <property type="entry name" value="WD_REPEATS_REGION"/>
    <property type="match status" value="2"/>
</dbReference>
<sequence>MKFAFQFNNLLGSVYRKGNITFTPDGNSVISPVGNRISAFDLKNNKSQTLPVETRVNIVCTALSPDGRLAIVVTEEGEGHLISLISNSILGTHHFHHTVSQVKFAPDGSKFAVTRDTVVQVFKAPGKTREFNPFVLYRTFPGHVDDTTSIDWTSDSRVLCTGSRDRRTRVIAIERQKNLSVYDLGGLRDSVVGSFFDYNSLDVYCVARDGYVFVWLSDTELSGLKPFDENKKEAESEEEEEEGESNKIVTKKSKAKKEDAREDEDSLIAKVRYNPGGKFNYRDVRKDSEFSELTTAEFHKSTHLLVVAFSDGTFYLHEMPDFNMIQSLSISDQRVDSVAINNTGDLIGLACGGLGQLLVWEWQSQSYILKQQGHSNDTTCVTYSPDGHNIVTGGGDGKVKVWNSLSGFCFVTFPEHCGEITGVKVTQNGKSVLSSSLDGTVRAFDLTRYRNYKTLTSPKPDQFSCVAVDGAGEIVCAGGTAEFMIYVWTMKTGRLLQTLAGHQAPISSLDFSLSDGTLASGSWDQTVKLWGIYEQAGMRETIDLNSDVLALSFRPDGREFAVATLNAHITFWDTSSAQQKGAVEGRHDLGYPRKDTDKVSGKTSAEGKAFETLCYSADGTCVLAAGRSKNVCIYSVLDQMLVKKFTISCNHSLDGMEEFLDKRKMTAWGSLALVDTGQSEDGTAIALPGVKRGDHSSRFWRPEVRVYSLQFSPTGRSWVASTTEGLLLYSLDQGMVFDPYHLEMDVTPASVRAARDKGDHSDAVMLAFRLNEQALIQEVLESIPVNSAAMIIDSLSDVYVDKLLAFIGDMLEGTAHIEFYLLWLMPLLTSHGPKLKQRSQQVMTSLRTLQRNISRKYDELRKIADHNKYTSEYLLALTHLKRKKKLKEEEEEEDELRDLGEESESSEEELSWKLDDSSEDGMDLT</sequence>
<dbReference type="Gene3D" id="2.130.10.10">
    <property type="entry name" value="YVTN repeat-like/Quinoprotein amine dehydrogenase"/>
    <property type="match status" value="3"/>
</dbReference>
<dbReference type="SUPFAM" id="SSF50969">
    <property type="entry name" value="YVTN repeat-like/Quinoprotein amine dehydrogenase"/>
    <property type="match status" value="1"/>
</dbReference>
<dbReference type="InterPro" id="IPR011044">
    <property type="entry name" value="Quino_amine_DH_bsu"/>
</dbReference>